<feature type="region of interest" description="Disordered" evidence="12">
    <location>
        <begin position="88"/>
        <end position="124"/>
    </location>
</feature>
<evidence type="ECO:0000256" key="10">
    <source>
        <dbReference type="ARBA" id="ARBA00025661"/>
    </source>
</evidence>
<proteinExistence type="inferred from homology"/>
<dbReference type="GO" id="GO:0006357">
    <property type="term" value="P:regulation of transcription by RNA polymerase II"/>
    <property type="evidence" value="ECO:0007669"/>
    <property type="project" value="InterPro"/>
</dbReference>
<gene>
    <name evidence="14" type="ORF">FN846DRAFT_784276</name>
</gene>
<evidence type="ECO:0000256" key="12">
    <source>
        <dbReference type="SAM" id="MobiDB-lite"/>
    </source>
</evidence>
<dbReference type="OrthoDB" id="20828at2759"/>
<name>A0A5J5ELJ4_9PEZI</name>
<evidence type="ECO:0000256" key="1">
    <source>
        <dbReference type="ARBA" id="ARBA00004123"/>
    </source>
</evidence>
<dbReference type="Pfam" id="PF25326">
    <property type="entry name" value="ARM_SRB8"/>
    <property type="match status" value="1"/>
</dbReference>
<protein>
    <recommendedName>
        <fullName evidence="4">Mediator of RNA polymerase II transcription subunit 12</fullName>
    </recommendedName>
    <alternativeName>
        <fullName evidence="11">Mediator complex subunit 12</fullName>
    </alternativeName>
</protein>
<evidence type="ECO:0000256" key="6">
    <source>
        <dbReference type="ARBA" id="ARBA00023015"/>
    </source>
</evidence>
<comment type="subunit">
    <text evidence="3">Component of the SRB8-11 complex, which itself associates with the Mediator complex.</text>
</comment>
<keyword evidence="9" id="KW-0539">Nucleus</keyword>
<keyword evidence="5" id="KW-0678">Repressor</keyword>
<dbReference type="EMBL" id="VXIS01000232">
    <property type="protein sequence ID" value="KAA8895994.1"/>
    <property type="molecule type" value="Genomic_DNA"/>
</dbReference>
<evidence type="ECO:0000256" key="8">
    <source>
        <dbReference type="ARBA" id="ARBA00023163"/>
    </source>
</evidence>
<dbReference type="Proteomes" id="UP000326924">
    <property type="component" value="Unassembled WGS sequence"/>
</dbReference>
<evidence type="ECO:0000256" key="2">
    <source>
        <dbReference type="ARBA" id="ARBA00010289"/>
    </source>
</evidence>
<evidence type="ECO:0000256" key="4">
    <source>
        <dbReference type="ARBA" id="ARBA00019622"/>
    </source>
</evidence>
<dbReference type="InParanoid" id="A0A5J5ELJ4"/>
<comment type="subcellular location">
    <subcellularLocation>
        <location evidence="1">Nucleus</location>
    </subcellularLocation>
</comment>
<evidence type="ECO:0000256" key="5">
    <source>
        <dbReference type="ARBA" id="ARBA00022491"/>
    </source>
</evidence>
<feature type="region of interest" description="Disordered" evidence="12">
    <location>
        <begin position="129"/>
        <end position="148"/>
    </location>
</feature>
<dbReference type="SMART" id="SM01281">
    <property type="entry name" value="Med12"/>
    <property type="match status" value="1"/>
</dbReference>
<evidence type="ECO:0000256" key="7">
    <source>
        <dbReference type="ARBA" id="ARBA00023159"/>
    </source>
</evidence>
<comment type="similarity">
    <text evidence="2">Belongs to the Mediator complex subunit 12 family.</text>
</comment>
<dbReference type="GO" id="GO:0016592">
    <property type="term" value="C:mediator complex"/>
    <property type="evidence" value="ECO:0007669"/>
    <property type="project" value="InterPro"/>
</dbReference>
<dbReference type="Pfam" id="PF09497">
    <property type="entry name" value="Med12"/>
    <property type="match status" value="1"/>
</dbReference>
<keyword evidence="15" id="KW-1185">Reference proteome</keyword>
<evidence type="ECO:0000313" key="14">
    <source>
        <dbReference type="EMBL" id="KAA8895994.1"/>
    </source>
</evidence>
<dbReference type="InterPro" id="IPR057344">
    <property type="entry name" value="ARM_SRB8"/>
</dbReference>
<sequence>MENAESRTASRSYTADLAADPKRYGSGINSADRSPIPTFVGGGSPCPETKVINARRKRRLGFAVSSQSIQAAPQFVQPSSIYYKSLRTTSPQQNRGPRRKQIQLQPSKAEIMRNNASRRDKLKPYVLEPSPQAQRYPQSNRQSPQSTQARGLRFCGFYPWRGNHQEDIVNDTYAKLGSFDKLSVAKQPLSSARLILGPAFKQRNGLRTLSWRFSEIMARRRMYSTVTTPSTFKPPPRVTLPEQKREAWLRDLANPMVPLRKLSRTIPHGLKGPSLLDQCATKQIPTARAVWFVRCVGANELRGLRRKGVGSLAVGGESKWIKEWTGQLTQFLEKTIGACMTMADDLWQAKMHYSIRLAAYLYAEHLLDRTGFLEWYLSFLDGSSMDVLPFALVLATMFWDDLMKLRRFSKRFAEIILTKSEIVMANNTDSQCLSLLRRLSIMASNMLLSHRESLVGSGDWERLNKLLVVVDHRLGAAEICLENVASRNIPLYGLKGGLERPSKVSGRRKAVDYLDNLTLPYNTKAIYRRLSSLLSGTELVSCIFEWAVTSLRTGQHRVYLGADLLRYAASEPQYLDIQTPILELLSNIDVHIKVKRHDLFLLISELVRTRYFSIGTYLKWLIAKGVMSKINCLDESSPCYVRLLAEIPMHTANTMHRNLRNTLLKDRSFDCSSEERSVIEIREILSSKGMFNMSQHTPPDKYPGLFGKELERIRSLTRTAKSELALWLKASFQALVTKEQPGQSGWPNLALNTMPTTQFILIRQVLEELGDMIVLVEVIIIVLASDNWDILTLAADTIIFNLETFCVLHPLEDFIQRLYSQYKKLQMQPSQQPLIKGFLSTFIDLLHATNIYGAVRRELENASIAYHSQYPRSTVARSPVSDDFLDDISDVDMMDSNEEVERLWNIGAVVEKPDLSRIFETTVSNMETSFDDADNQHHILSATKGFTKLRQFDTDFFDDLSQRWVGRMQSCTNRMPLFRAFSSLIAASCLKIETLAETALKTLSQHNEGVCKISASLYSQASNLLIQAISAFDGGIFVILVLDLIVHENPFNTALSAKEFYTLKRKRKTFATNSCAEILQLFRQVIELCGLSQDEDLRQRVLRLVSSISALELLRGFATQNLDLLKVHLVEPLLQPGKSQYISWLHLLVDNLLDDNDCNGLWPQSLIMTRRLSSLDTDNTEVDAHVQVASLLDLANDFSIGLCKLKMQIILNADLNSASFSGESTTAGNTIARSFIRGIASASHDRRKICTDLVTVLNKDCASKIRADVEELFLDWSTFFRTRQLIDQLDLPLAHDHATGESLARAFLSVVEATSTSVPTAGSHIASSLVERMAKLLQMISNRSDDDDNGTLPDFSCRNREAREEFRCWFVLLMRLIVLHRPAFAPPPKSTTAASADQARMLAGLCCLLQHDMIRHDESHFELVLGVAASFCDGLPDDTRLQLKRYCKAKKVVPMGSYLMGAKDGAESLRALQKGKKPLEFAAKAWERLAEPTPNIGENDVTLSLALFRARRF</sequence>
<keyword evidence="7" id="KW-0010">Activator</keyword>
<keyword evidence="8" id="KW-0804">Transcription</keyword>
<comment type="caution">
    <text evidence="14">The sequence shown here is derived from an EMBL/GenBank/DDBJ whole genome shotgun (WGS) entry which is preliminary data.</text>
</comment>
<feature type="compositionally biased region" description="Polar residues" evidence="12">
    <location>
        <begin position="1"/>
        <end position="13"/>
    </location>
</feature>
<dbReference type="InterPro" id="IPR019035">
    <property type="entry name" value="Mediator_Med12"/>
</dbReference>
<accession>A0A5J5ELJ4</accession>
<evidence type="ECO:0000256" key="11">
    <source>
        <dbReference type="ARBA" id="ARBA00032010"/>
    </source>
</evidence>
<comment type="function">
    <text evidence="10">Component of the SRB8-11 complex. The SRB8-11 complex is a regulatory module of the Mediator complex which is itself involved in regulation of basal and activated RNA polymerase II-dependent transcription. The SRB8-11 complex may be involved in the transcriptional repression of a subset of genes regulated by Mediator. It may inhibit the association of the Mediator complex with RNA polymerase II to form the holoenzyme complex.</text>
</comment>
<feature type="compositionally biased region" description="Polar residues" evidence="12">
    <location>
        <begin position="131"/>
        <end position="148"/>
    </location>
</feature>
<evidence type="ECO:0000256" key="3">
    <source>
        <dbReference type="ARBA" id="ARBA00011629"/>
    </source>
</evidence>
<feature type="region of interest" description="Disordered" evidence="12">
    <location>
        <begin position="1"/>
        <end position="42"/>
    </location>
</feature>
<feature type="domain" description="Mediator complex subunit Med12" evidence="13">
    <location>
        <begin position="231"/>
        <end position="294"/>
    </location>
</feature>
<organism evidence="14 15">
    <name type="scientific">Sphaerosporella brunnea</name>
    <dbReference type="NCBI Taxonomy" id="1250544"/>
    <lineage>
        <taxon>Eukaryota</taxon>
        <taxon>Fungi</taxon>
        <taxon>Dikarya</taxon>
        <taxon>Ascomycota</taxon>
        <taxon>Pezizomycotina</taxon>
        <taxon>Pezizomycetes</taxon>
        <taxon>Pezizales</taxon>
        <taxon>Pyronemataceae</taxon>
        <taxon>Sphaerosporella</taxon>
    </lineage>
</organism>
<evidence type="ECO:0000313" key="15">
    <source>
        <dbReference type="Proteomes" id="UP000326924"/>
    </source>
</evidence>
<dbReference type="PANTHER" id="PTHR46567">
    <property type="entry name" value="MEDIATOR OF RNA POLYMERASE II TRANSCRIPTION SUBUNIT 12"/>
    <property type="match status" value="1"/>
</dbReference>
<evidence type="ECO:0000259" key="13">
    <source>
        <dbReference type="SMART" id="SM01281"/>
    </source>
</evidence>
<reference evidence="14 15" key="1">
    <citation type="submission" date="2019-09" db="EMBL/GenBank/DDBJ databases">
        <title>Draft genome of the ectomycorrhizal ascomycete Sphaerosporella brunnea.</title>
        <authorList>
            <consortium name="DOE Joint Genome Institute"/>
            <person name="Benucci G.M."/>
            <person name="Marozzi G."/>
            <person name="Antonielli L."/>
            <person name="Sanchez S."/>
            <person name="Marco P."/>
            <person name="Wang X."/>
            <person name="Falini L.B."/>
            <person name="Barry K."/>
            <person name="Haridas S."/>
            <person name="Lipzen A."/>
            <person name="Labutti K."/>
            <person name="Grigoriev I.V."/>
            <person name="Murat C."/>
            <person name="Martin F."/>
            <person name="Albertini E."/>
            <person name="Donnini D."/>
            <person name="Bonito G."/>
        </authorList>
    </citation>
    <scope>NUCLEOTIDE SEQUENCE [LARGE SCALE GENOMIC DNA]</scope>
    <source>
        <strain evidence="14 15">Sb_GMNB300</strain>
    </source>
</reference>
<dbReference type="PANTHER" id="PTHR46567:SF1">
    <property type="entry name" value="MEDIATOR OF RNA POLYMERASE II TRANSCRIPTION SUBUNIT 12"/>
    <property type="match status" value="1"/>
</dbReference>
<keyword evidence="6" id="KW-0805">Transcription regulation</keyword>
<dbReference type="GO" id="GO:0003712">
    <property type="term" value="F:transcription coregulator activity"/>
    <property type="evidence" value="ECO:0007669"/>
    <property type="project" value="InterPro"/>
</dbReference>
<evidence type="ECO:0000256" key="9">
    <source>
        <dbReference type="ARBA" id="ARBA00023242"/>
    </source>
</evidence>